<name>A0ACC1YCC1_MELAZ</name>
<accession>A0ACC1YCC1</accession>
<dbReference type="Proteomes" id="UP001164539">
    <property type="component" value="Chromosome 4"/>
</dbReference>
<gene>
    <name evidence="1" type="ORF">OWV82_008708</name>
</gene>
<sequence length="72" mass="8434">MLVKTLQFKKGSLPFTYLGVPIFKGSLQRTYLQSIADKAIAKLACWKGKLLSFRRKTQKPKKWKENNKTRLY</sequence>
<keyword evidence="1" id="KW-0808">Transferase</keyword>
<comment type="caution">
    <text evidence="1">The sequence shown here is derived from an EMBL/GenBank/DDBJ whole genome shotgun (WGS) entry which is preliminary data.</text>
</comment>
<evidence type="ECO:0000313" key="2">
    <source>
        <dbReference type="Proteomes" id="UP001164539"/>
    </source>
</evidence>
<organism evidence="1 2">
    <name type="scientific">Melia azedarach</name>
    <name type="common">Chinaberry tree</name>
    <dbReference type="NCBI Taxonomy" id="155640"/>
    <lineage>
        <taxon>Eukaryota</taxon>
        <taxon>Viridiplantae</taxon>
        <taxon>Streptophyta</taxon>
        <taxon>Embryophyta</taxon>
        <taxon>Tracheophyta</taxon>
        <taxon>Spermatophyta</taxon>
        <taxon>Magnoliopsida</taxon>
        <taxon>eudicotyledons</taxon>
        <taxon>Gunneridae</taxon>
        <taxon>Pentapetalae</taxon>
        <taxon>rosids</taxon>
        <taxon>malvids</taxon>
        <taxon>Sapindales</taxon>
        <taxon>Meliaceae</taxon>
        <taxon>Melia</taxon>
    </lineage>
</organism>
<protein>
    <submittedName>
        <fullName evidence="1">RNA-directed DNA polymerase (Reverse transcriptase)</fullName>
    </submittedName>
</protein>
<keyword evidence="1" id="KW-0548">Nucleotidyltransferase</keyword>
<keyword evidence="1" id="KW-0695">RNA-directed DNA polymerase</keyword>
<keyword evidence="2" id="KW-1185">Reference proteome</keyword>
<proteinExistence type="predicted"/>
<evidence type="ECO:0000313" key="1">
    <source>
        <dbReference type="EMBL" id="KAJ4720972.1"/>
    </source>
</evidence>
<reference evidence="1 2" key="1">
    <citation type="journal article" date="2023" name="Science">
        <title>Complex scaffold remodeling in plant triterpene biosynthesis.</title>
        <authorList>
            <person name="De La Pena R."/>
            <person name="Hodgson H."/>
            <person name="Liu J.C."/>
            <person name="Stephenson M.J."/>
            <person name="Martin A.C."/>
            <person name="Owen C."/>
            <person name="Harkess A."/>
            <person name="Leebens-Mack J."/>
            <person name="Jimenez L.E."/>
            <person name="Osbourn A."/>
            <person name="Sattely E.S."/>
        </authorList>
    </citation>
    <scope>NUCLEOTIDE SEQUENCE [LARGE SCALE GENOMIC DNA]</scope>
    <source>
        <strain evidence="2">cv. JPN11</strain>
        <tissue evidence="1">Leaf</tissue>
    </source>
</reference>
<dbReference type="EMBL" id="CM051397">
    <property type="protein sequence ID" value="KAJ4720972.1"/>
    <property type="molecule type" value="Genomic_DNA"/>
</dbReference>